<organism evidence="8 11">
    <name type="scientific">Methanococcus maripaludis</name>
    <name type="common">Methanococcus deltae</name>
    <dbReference type="NCBI Taxonomy" id="39152"/>
    <lineage>
        <taxon>Archaea</taxon>
        <taxon>Methanobacteriati</taxon>
        <taxon>Methanobacteriota</taxon>
        <taxon>Methanomada group</taxon>
        <taxon>Methanococci</taxon>
        <taxon>Methanococcales</taxon>
        <taxon>Methanococcaceae</taxon>
        <taxon>Methanococcus</taxon>
    </lineage>
</organism>
<evidence type="ECO:0000313" key="8">
    <source>
        <dbReference type="EMBL" id="AVB75790.1"/>
    </source>
</evidence>
<dbReference type="InterPro" id="IPR036866">
    <property type="entry name" value="RibonucZ/Hydroxyglut_hydro"/>
</dbReference>
<dbReference type="EMBL" id="JACHED010000002">
    <property type="protein sequence ID" value="MBB6497132.1"/>
    <property type="molecule type" value="Genomic_DNA"/>
</dbReference>
<evidence type="ECO:0000313" key="9">
    <source>
        <dbReference type="EMBL" id="MBA2864206.1"/>
    </source>
</evidence>
<keyword evidence="8" id="KW-0378">Hydrolase</keyword>
<reference evidence="9 12" key="3">
    <citation type="submission" date="2020-07" db="EMBL/GenBank/DDBJ databases">
        <title>Genomic Encyclopedia of Type Strains, Phase IV (KMG-V): Genome sequencing to study the core and pangenomes of soil and plant-associated prokaryotes.</title>
        <authorList>
            <person name="Whitman W."/>
        </authorList>
    </citation>
    <scope>NUCLEOTIDE SEQUENCE [LARGE SCALE GENOMIC DNA]</scope>
    <source>
        <strain evidence="9 12">C13</strain>
        <strain evidence="10 13">D1</strain>
    </source>
</reference>
<gene>
    <name evidence="8" type="primary">y2-aiiA</name>
    <name evidence="9" type="ORF">HNP94_001206</name>
    <name evidence="10" type="ORF">HNP96_001173</name>
    <name evidence="8" type="ORF">MMJJ_03730</name>
</gene>
<dbReference type="GO" id="GO:0016787">
    <property type="term" value="F:hydrolase activity"/>
    <property type="evidence" value="ECO:0007669"/>
    <property type="project" value="UniProtKB-KW"/>
</dbReference>
<dbReference type="SUPFAM" id="SSF56281">
    <property type="entry name" value="Metallo-hydrolase/oxidoreductase"/>
    <property type="match status" value="1"/>
</dbReference>
<dbReference type="Proteomes" id="UP000590564">
    <property type="component" value="Unassembled WGS sequence"/>
</dbReference>
<dbReference type="InterPro" id="IPR039344">
    <property type="entry name" value="MBLAC1"/>
</dbReference>
<dbReference type="AlphaFoldDB" id="A0A2L1C9B3"/>
<comment type="subunit">
    <text evidence="2">Homodimer.</text>
</comment>
<evidence type="ECO:0000256" key="2">
    <source>
        <dbReference type="ARBA" id="ARBA00011738"/>
    </source>
</evidence>
<evidence type="ECO:0000259" key="7">
    <source>
        <dbReference type="SMART" id="SM00849"/>
    </source>
</evidence>
<evidence type="ECO:0000256" key="4">
    <source>
        <dbReference type="ARBA" id="ARBA00032988"/>
    </source>
</evidence>
<dbReference type="Gene3D" id="3.60.15.10">
    <property type="entry name" value="Ribonuclease Z/Hydroxyacylglutathione hydrolase-like"/>
    <property type="match status" value="2"/>
</dbReference>
<reference evidence="8" key="2">
    <citation type="submission" date="2018-02" db="EMBL/GenBank/DDBJ databases">
        <title>Complete genome sequence of the Methanococcus maripaludis type strain JJ (DSM 2067), a model for selenoprotein synthesis in Archaea.</title>
        <authorList>
            <person name="Poehlein A."/>
            <person name="Heym D."/>
            <person name="Quitzke V."/>
            <person name="Fersch J."/>
            <person name="Daniel R."/>
            <person name="Rother M."/>
        </authorList>
    </citation>
    <scope>NUCLEOTIDE SEQUENCE [LARGE SCALE GENOMIC DNA]</scope>
    <source>
        <strain evidence="8">DSM 2067</strain>
    </source>
</reference>
<evidence type="ECO:0000313" key="11">
    <source>
        <dbReference type="Proteomes" id="UP000239462"/>
    </source>
</evidence>
<dbReference type="EMBL" id="CP026606">
    <property type="protein sequence ID" value="AVB75790.1"/>
    <property type="molecule type" value="Genomic_DNA"/>
</dbReference>
<dbReference type="PANTHER" id="PTHR23200">
    <property type="entry name" value="METALLO-BETA-LACTAMASE DOMAIN-CONTAINING PROTEIN 1"/>
    <property type="match status" value="1"/>
</dbReference>
<comment type="function">
    <text evidence="6">Endoribonuclease that catalyzes the hydrolysis of histone-coding pre-mRNA 3'-end. Involved in histone pre-mRNA processing during the S-phase of the cell cycle, which is required for entering/progressing through S-phase. Cleaves histone pre-mRNA at a major and a minor cleavage site after the 5'-ACCCA-3' and the 5'-ACCCACA-3' sequence, respectively, and located downstream of the stem-loop. May require the presence of the HDE element located at the histone pre-RNA 3'-end to avoid non-specific cleavage.</text>
</comment>
<dbReference type="PANTHER" id="PTHR23200:SF48">
    <property type="entry name" value="METALLO-BETA-LACTAMASE DOMAIN-CONTAINING PROTEIN 1"/>
    <property type="match status" value="1"/>
</dbReference>
<evidence type="ECO:0000313" key="10">
    <source>
        <dbReference type="EMBL" id="MBB6497132.1"/>
    </source>
</evidence>
<dbReference type="Pfam" id="PF00753">
    <property type="entry name" value="Lactamase_B"/>
    <property type="match status" value="1"/>
</dbReference>
<evidence type="ECO:0000313" key="12">
    <source>
        <dbReference type="Proteomes" id="UP000567099"/>
    </source>
</evidence>
<accession>A0A2L1C9B3</accession>
<sequence>MLKVLYSGSVTYLDEKNNVFVAPSSSCTYIETSENKIIVDTSSKDKKKIIISNLNKLDVKLKEIDYIISSHNHNNHNGNNGLFRNAEIVKYSDGSINDFKDPEVEIMWTPGHTFDSISVIHGDYVVAPAAVHLKKNILQNYDIPIAIDLEISKKSIQRIVALKKHVITGHDGILYVSEYL</sequence>
<dbReference type="InterPro" id="IPR001279">
    <property type="entry name" value="Metallo-B-lactamas"/>
</dbReference>
<evidence type="ECO:0000256" key="1">
    <source>
        <dbReference type="ARBA" id="ARBA00004514"/>
    </source>
</evidence>
<evidence type="ECO:0000256" key="6">
    <source>
        <dbReference type="ARBA" id="ARBA00045869"/>
    </source>
</evidence>
<evidence type="ECO:0000256" key="5">
    <source>
        <dbReference type="ARBA" id="ARBA00044690"/>
    </source>
</evidence>
<comment type="catalytic activity">
    <reaction evidence="5">
        <text>a ribonucleotidyl-ribonucleotide-RNA + H2O = a 3'-end ribonucleotide-RNA + a 5'-end 5'-phospho-ribonucleoside-RNA + H(+)</text>
        <dbReference type="Rhea" id="RHEA:68096"/>
        <dbReference type="Rhea" id="RHEA-COMP:15179"/>
        <dbReference type="Rhea" id="RHEA-COMP:17355"/>
        <dbReference type="Rhea" id="RHEA-COMP:17428"/>
        <dbReference type="ChEBI" id="CHEBI:15377"/>
        <dbReference type="ChEBI" id="CHEBI:15378"/>
        <dbReference type="ChEBI" id="CHEBI:74896"/>
        <dbReference type="ChEBI" id="CHEBI:138282"/>
        <dbReference type="ChEBI" id="CHEBI:173118"/>
    </reaction>
    <physiologicalReaction direction="left-to-right" evidence="5">
        <dbReference type="Rhea" id="RHEA:68097"/>
    </physiologicalReaction>
</comment>
<dbReference type="GO" id="GO:0005829">
    <property type="term" value="C:cytosol"/>
    <property type="evidence" value="ECO:0007669"/>
    <property type="project" value="UniProtKB-SubCell"/>
</dbReference>
<comment type="subcellular location">
    <subcellularLocation>
        <location evidence="1">Cytoplasm</location>
        <location evidence="1">Cytosol</location>
    </subcellularLocation>
</comment>
<reference evidence="11" key="1">
    <citation type="journal article" date="2018" name="Genome Announc.">
        <title>Complete Genome Sequence of the Methanococcus maripaludis Type Strain JJ (DSM 2067), a Model for Selenoprotein Synthesis in Archaea.</title>
        <authorList>
            <person name="Poehlein A."/>
            <person name="Heym D."/>
            <person name="Quitzke V."/>
            <person name="Fersch J."/>
            <person name="Daniel R."/>
            <person name="Rother M."/>
        </authorList>
    </citation>
    <scope>NUCLEOTIDE SEQUENCE [LARGE SCALE GENOMIC DNA]</scope>
    <source>
        <strain evidence="11">DSM 2067</strain>
    </source>
</reference>
<dbReference type="Proteomes" id="UP000239462">
    <property type="component" value="Chromosome"/>
</dbReference>
<dbReference type="SMART" id="SM00849">
    <property type="entry name" value="Lactamase_B"/>
    <property type="match status" value="1"/>
</dbReference>
<name>A0A2L1C9B3_METMI</name>
<dbReference type="Proteomes" id="UP000567099">
    <property type="component" value="Unassembled WGS sequence"/>
</dbReference>
<dbReference type="KEGG" id="mmad:MMJJ_03730"/>
<proteinExistence type="predicted"/>
<feature type="domain" description="Metallo-beta-lactamase" evidence="7">
    <location>
        <begin position="24"/>
        <end position="170"/>
    </location>
</feature>
<evidence type="ECO:0000256" key="3">
    <source>
        <dbReference type="ARBA" id="ARBA00014856"/>
    </source>
</evidence>
<evidence type="ECO:0000313" key="13">
    <source>
        <dbReference type="Proteomes" id="UP000590564"/>
    </source>
</evidence>
<protein>
    <recommendedName>
        <fullName evidence="3">Metallo-beta-lactamase domain-containing protein 1</fullName>
    </recommendedName>
    <alternativeName>
        <fullName evidence="4">Endoribonuclease MBLAC1</fullName>
    </alternativeName>
</protein>
<dbReference type="EMBL" id="JACDUO010000001">
    <property type="protein sequence ID" value="MBA2864206.1"/>
    <property type="molecule type" value="Genomic_DNA"/>
</dbReference>